<protein>
    <recommendedName>
        <fullName evidence="3">CCAAT-binding factor domain-containing protein</fullName>
    </recommendedName>
</protein>
<dbReference type="Proteomes" id="UP001162164">
    <property type="component" value="Unassembled WGS sequence"/>
</dbReference>
<evidence type="ECO:0000313" key="4">
    <source>
        <dbReference type="EMBL" id="KAJ8976913.1"/>
    </source>
</evidence>
<accession>A0ABQ9JH09</accession>
<feature type="domain" description="CCAAT-binding factor" evidence="3">
    <location>
        <begin position="417"/>
        <end position="661"/>
    </location>
</feature>
<evidence type="ECO:0000313" key="5">
    <source>
        <dbReference type="Proteomes" id="UP001162164"/>
    </source>
</evidence>
<dbReference type="EMBL" id="JAPWTJ010000612">
    <property type="protein sequence ID" value="KAJ8976913.1"/>
    <property type="molecule type" value="Genomic_DNA"/>
</dbReference>
<comment type="similarity">
    <text evidence="1">Belongs to the CBF/MAK21 family.</text>
</comment>
<dbReference type="InterPro" id="IPR005612">
    <property type="entry name" value="CCAAT-binding_factor"/>
</dbReference>
<name>A0ABQ9JH09_9CUCU</name>
<dbReference type="InterPro" id="IPR011989">
    <property type="entry name" value="ARM-like"/>
</dbReference>
<reference evidence="4" key="1">
    <citation type="journal article" date="2023" name="Insect Mol. Biol.">
        <title>Genome sequencing provides insights into the evolution of gene families encoding plant cell wall-degrading enzymes in longhorned beetles.</title>
        <authorList>
            <person name="Shin N.R."/>
            <person name="Okamura Y."/>
            <person name="Kirsch R."/>
            <person name="Pauchet Y."/>
        </authorList>
    </citation>
    <scope>NUCLEOTIDE SEQUENCE</scope>
    <source>
        <strain evidence="4">MMC_N1</strain>
    </source>
</reference>
<dbReference type="InterPro" id="IPR040155">
    <property type="entry name" value="CEBPZ/Mak21-like"/>
</dbReference>
<dbReference type="InterPro" id="IPR016024">
    <property type="entry name" value="ARM-type_fold"/>
</dbReference>
<feature type="compositionally biased region" description="Basic residues" evidence="2">
    <location>
        <begin position="953"/>
        <end position="971"/>
    </location>
</feature>
<feature type="region of interest" description="Disordered" evidence="2">
    <location>
        <begin position="936"/>
        <end position="971"/>
    </location>
</feature>
<dbReference type="SUPFAM" id="SSF48371">
    <property type="entry name" value="ARM repeat"/>
    <property type="match status" value="1"/>
</dbReference>
<feature type="compositionally biased region" description="Basic and acidic residues" evidence="2">
    <location>
        <begin position="580"/>
        <end position="590"/>
    </location>
</feature>
<feature type="compositionally biased region" description="Acidic residues" evidence="2">
    <location>
        <begin position="797"/>
        <end position="854"/>
    </location>
</feature>
<proteinExistence type="inferred from homology"/>
<comment type="caution">
    <text evidence="4">The sequence shown here is derived from an EMBL/GenBank/DDBJ whole genome shotgun (WGS) entry which is preliminary data.</text>
</comment>
<evidence type="ECO:0000256" key="2">
    <source>
        <dbReference type="SAM" id="MobiDB-lite"/>
    </source>
</evidence>
<evidence type="ECO:0000259" key="3">
    <source>
        <dbReference type="Pfam" id="PF03914"/>
    </source>
</evidence>
<feature type="region of interest" description="Disordered" evidence="2">
    <location>
        <begin position="895"/>
        <end position="916"/>
    </location>
</feature>
<dbReference type="Gene3D" id="1.25.10.10">
    <property type="entry name" value="Leucine-rich Repeat Variant"/>
    <property type="match status" value="1"/>
</dbReference>
<dbReference type="PANTHER" id="PTHR12048">
    <property type="entry name" value="CCAAT-BINDING FACTOR-RELATED"/>
    <property type="match status" value="1"/>
</dbReference>
<feature type="region of interest" description="Disordered" evidence="2">
    <location>
        <begin position="787"/>
        <end position="854"/>
    </location>
</feature>
<feature type="region of interest" description="Disordered" evidence="2">
    <location>
        <begin position="570"/>
        <end position="590"/>
    </location>
</feature>
<evidence type="ECO:0000256" key="1">
    <source>
        <dbReference type="ARBA" id="ARBA00007797"/>
    </source>
</evidence>
<gene>
    <name evidence="4" type="ORF">NQ317_014085</name>
</gene>
<keyword evidence="5" id="KW-1185">Reference proteome</keyword>
<sequence>MPTLPFIGRSTDLLYNTEPIFSRLVLPILGRYRLATLATCHMASLVNKMKGINKTKFKIKDANNDEEHDFEQYEEPKKWFEELPEDPKDFKEVTEQILIEVKDEAKKCHDTEVANFNAKISKTNPNYQWMKTVMTKGTISDKIAAHTLSIQDNPVCNLERIRNLVGMVKVGKKKECTAVIDTLRELFLTDLLLPNRKLKSFHQRPLSLLNKLSSGNAITRRKLLSIWYFEDQLKEIYTQFVLALNTVSHDTVDNNKEKAISAMYKLLAGNCEQEKNLLTYIVNKLGDPSQKVASKAIYCLTQLLSEHSNMQEVVLNEIEKLLFRPNISTKAQYYSLCFLSQYHLSHEACDVARRLIEVYFSFFKSCVKKGEVDSRMMSALLMGINRAYPYAKLEFEKVSEHIDTMYRLVHMANFNISLQTLTVLYQVSDIKNTINDRFYSALYKKLADPQLIITTHQAMLLSLIYKALLKDTEVNRVKMFVKRLLQISLYTQPSFTCGIMYLVSQLIGKKKDALALILKQATVDGLDEDDDEGEEKYHDVKEEVDVDECQSIEIKQEVEDVEIKEEIAKEDNTPTTIDAHPIEIKDEPEDSKPDVELLDVSLNGAPSWYHCRNTMNKQKPNSHSKYDALTRNPLYGGGEFCGYIELYMLKNYFHPTISLYASYILNGESVRYSGDPLKDFTLIRFLDRFVFKNPKKVEGKLGVDPTFGKRKLYRPKGVKLLNVNSAGYLKESQQNIPEDELFVYSYLQQKYRHRKIEEEDDSDLESVQSEEFEEMLDKMAGVKDDDEDIDFMVGNKDEDEESDEDISDEDDSIDEADFDDDLDDELNADEFGELADLEEDDKELIGGLDDDDDEDIEFLEDDVSKKSKKNKFKKNGEDLSSLFASAEEFATLLEEEGSSKVKPGGSNVYSNKDKADAKQIAWEDKRNVWLKGFNRVMGSGGGKKFGSKGKQFGNKRPHQSNKGNKQKKLKK</sequence>
<dbReference type="Pfam" id="PF03914">
    <property type="entry name" value="CBF"/>
    <property type="match status" value="1"/>
</dbReference>
<dbReference type="PANTHER" id="PTHR12048:SF0">
    <property type="entry name" value="CCAAT_ENHANCER-BINDING PROTEIN ZETA"/>
    <property type="match status" value="1"/>
</dbReference>
<organism evidence="4 5">
    <name type="scientific">Molorchus minor</name>
    <dbReference type="NCBI Taxonomy" id="1323400"/>
    <lineage>
        <taxon>Eukaryota</taxon>
        <taxon>Metazoa</taxon>
        <taxon>Ecdysozoa</taxon>
        <taxon>Arthropoda</taxon>
        <taxon>Hexapoda</taxon>
        <taxon>Insecta</taxon>
        <taxon>Pterygota</taxon>
        <taxon>Neoptera</taxon>
        <taxon>Endopterygota</taxon>
        <taxon>Coleoptera</taxon>
        <taxon>Polyphaga</taxon>
        <taxon>Cucujiformia</taxon>
        <taxon>Chrysomeloidea</taxon>
        <taxon>Cerambycidae</taxon>
        <taxon>Lamiinae</taxon>
        <taxon>Monochamini</taxon>
        <taxon>Molorchus</taxon>
    </lineage>
</organism>